<dbReference type="Proteomes" id="UP000601435">
    <property type="component" value="Unassembled WGS sequence"/>
</dbReference>
<evidence type="ECO:0000256" key="1">
    <source>
        <dbReference type="SAM" id="MobiDB-lite"/>
    </source>
</evidence>
<organism evidence="2 3">
    <name type="scientific">Symbiodinium necroappetens</name>
    <dbReference type="NCBI Taxonomy" id="1628268"/>
    <lineage>
        <taxon>Eukaryota</taxon>
        <taxon>Sar</taxon>
        <taxon>Alveolata</taxon>
        <taxon>Dinophyceae</taxon>
        <taxon>Suessiales</taxon>
        <taxon>Symbiodiniaceae</taxon>
        <taxon>Symbiodinium</taxon>
    </lineage>
</organism>
<reference evidence="2" key="1">
    <citation type="submission" date="2021-02" db="EMBL/GenBank/DDBJ databases">
        <authorList>
            <person name="Dougan E. K."/>
            <person name="Rhodes N."/>
            <person name="Thang M."/>
            <person name="Chan C."/>
        </authorList>
    </citation>
    <scope>NUCLEOTIDE SEQUENCE</scope>
</reference>
<feature type="region of interest" description="Disordered" evidence="1">
    <location>
        <begin position="1"/>
        <end position="34"/>
    </location>
</feature>
<feature type="non-terminal residue" evidence="2">
    <location>
        <position position="1"/>
    </location>
</feature>
<keyword evidence="3" id="KW-1185">Reference proteome</keyword>
<accession>A0A813B639</accession>
<evidence type="ECO:0000313" key="3">
    <source>
        <dbReference type="Proteomes" id="UP000601435"/>
    </source>
</evidence>
<dbReference type="EMBL" id="CAJNJA010067610">
    <property type="protein sequence ID" value="CAE7892630.1"/>
    <property type="molecule type" value="Genomic_DNA"/>
</dbReference>
<dbReference type="AlphaFoldDB" id="A0A813B639"/>
<protein>
    <submittedName>
        <fullName evidence="2">Uncharacterized protein</fullName>
    </submittedName>
</protein>
<feature type="non-terminal residue" evidence="2">
    <location>
        <position position="133"/>
    </location>
</feature>
<evidence type="ECO:0000313" key="2">
    <source>
        <dbReference type="EMBL" id="CAE7892630.1"/>
    </source>
</evidence>
<proteinExistence type="predicted"/>
<sequence length="133" mass="13450">FGRFHVGENGGRCSGQRPPRPLHGGGVPGAVHLHSGPGRLSGAGACEDRVWPLRDALPGASAGRALKFTDQGAGERAPFLPPPGAGASVLRGHWEVCCCPVGGFPIGQADGPVGAVGTGCELSSKCRIFTTSK</sequence>
<gene>
    <name evidence="2" type="ORF">SNEC2469_LOCUS29726</name>
</gene>
<name>A0A813B639_9DINO</name>
<comment type="caution">
    <text evidence="2">The sequence shown here is derived from an EMBL/GenBank/DDBJ whole genome shotgun (WGS) entry which is preliminary data.</text>
</comment>